<evidence type="ECO:0000313" key="1">
    <source>
        <dbReference type="EMBL" id="KAI2385108.1"/>
    </source>
</evidence>
<name>A0ACB8UU09_9EURO</name>
<dbReference type="EMBL" id="JALBCA010000063">
    <property type="protein sequence ID" value="KAI2385108.1"/>
    <property type="molecule type" value="Genomic_DNA"/>
</dbReference>
<comment type="caution">
    <text evidence="1">The sequence shown here is derived from an EMBL/GenBank/DDBJ whole genome shotgun (WGS) entry which is preliminary data.</text>
</comment>
<reference evidence="1" key="1">
    <citation type="journal article" date="2022" name="bioRxiv">
        <title>Population genetic analysis of Ophidiomyces ophidiicola, the causative agent of snake fungal disease, indicates recent introductions to the USA.</title>
        <authorList>
            <person name="Ladner J.T."/>
            <person name="Palmer J.M."/>
            <person name="Ettinger C.L."/>
            <person name="Stajich J.E."/>
            <person name="Farrell T.M."/>
            <person name="Glorioso B.M."/>
            <person name="Lawson B."/>
            <person name="Price S.J."/>
            <person name="Stengle A.G."/>
            <person name="Grear D.A."/>
            <person name="Lorch J.M."/>
        </authorList>
    </citation>
    <scope>NUCLEOTIDE SEQUENCE</scope>
    <source>
        <strain evidence="1">NWHC 24266-5</strain>
    </source>
</reference>
<organism evidence="1">
    <name type="scientific">Ophidiomyces ophidiicola</name>
    <dbReference type="NCBI Taxonomy" id="1387563"/>
    <lineage>
        <taxon>Eukaryota</taxon>
        <taxon>Fungi</taxon>
        <taxon>Dikarya</taxon>
        <taxon>Ascomycota</taxon>
        <taxon>Pezizomycotina</taxon>
        <taxon>Eurotiomycetes</taxon>
        <taxon>Eurotiomycetidae</taxon>
        <taxon>Onygenales</taxon>
        <taxon>Onygenaceae</taxon>
        <taxon>Ophidiomyces</taxon>
    </lineage>
</organism>
<proteinExistence type="predicted"/>
<protein>
    <submittedName>
        <fullName evidence="1">Uncharacterized protein</fullName>
    </submittedName>
</protein>
<gene>
    <name evidence="1" type="ORF">LOY88_004290</name>
</gene>
<accession>A0ACB8UU09</accession>
<sequence>MTRPAAAARKNHQGSRHENGQVSSSRKVSKQKSNGHLNGTLNGHKPPPVPDLPPLNASGSERPSTTPSPGSIKSDDAVEGTNMVLNGQILARGDGSSGGVAPNGHVHQPSSANGVASGIRGGDCVNRRPEKLMGPMPGVKKAYASKSVNPFHLASTILKACPMADTIAILIFLLQLPPIMLTLVQFLYASMTFMLPAGVSSGTLTSNFDIFQGPAGTPSLSTMIAMDAFCLLVWSLFMWNWARNFAIDLAHIQVAIALGAGSSGDTSGVNAFCVSVLLAVHLLRSEGIQDFVFGHLLSANIVSSDILEKYSILIPTELKRIQSPSSPGWVRSLLAVHILAQAGTAMARRSMAKNRSPPRTKTGKRHDTEASAGAQFDSSTLEPGASPSPLTNSEALPLPGSVTNEGRDRVSSAKKRRRQANEARRLQPFWAALASTKLTVTREYDRSRHGNWYSPDFPVAEDDLERTPPGNGLIWITHIDSSSIKFAASDLATDEDPMLSGAYDCGASDTDPDPFYVCVNGAHWAPVSLTRIPENSDEPSLVHWRGEIAGLAPDCAYACSFVRYDNDEEIGFVSMKTPPASDTDQGKNFVFTLIPGKTNMYAASIAPPIPSSPSQSLRPSSPTTTLKNSIVNAEAKLNERRAKLKRARNDHKIQLSKIKKELDNFTHRLNSGGDDSRQKQRSLQLERNIRQTEEATAAFELQLETLGSIPEEEMQEWDSHKAIYQQETDQLKSLKSELDDVKSATDREASSAENELTTIVQKRERLQNRCNRLSEQYERITNANSQGLNERERRAAEQIAKEQEHARIEENFQEQLTSLTASLEEYQLRTTRLWQQAMAIEQVYQQQQLYINSGPLTPEGDLPGTKTQPVDTTSFNGPVCPSVPNITTAFPMYNANEKPSLAHRSSMSPVMGTSLHAGYTEPQLCPSSPFASKRSMFTPEQSSHRGRSMSSFSSRSTQVEYSTPPLFGDIAEAEVRRNPTFIPNPLNHSLAQFKRTDSRSSGSGSGSGSGDGSPHSSRLKSAWPS</sequence>